<accession>A0A3N5XYH5</accession>
<proteinExistence type="predicted"/>
<organism evidence="1 2">
    <name type="scientific">Alteromonas sediminis</name>
    <dbReference type="NCBI Taxonomy" id="2259342"/>
    <lineage>
        <taxon>Bacteria</taxon>
        <taxon>Pseudomonadati</taxon>
        <taxon>Pseudomonadota</taxon>
        <taxon>Gammaproteobacteria</taxon>
        <taxon>Alteromonadales</taxon>
        <taxon>Alteromonadaceae</taxon>
        <taxon>Alteromonas/Salinimonas group</taxon>
        <taxon>Alteromonas</taxon>
    </lineage>
</organism>
<gene>
    <name evidence="1" type="ORF">DRW07_14780</name>
</gene>
<dbReference type="RefSeq" id="WP_124028693.1">
    <property type="nucleotide sequence ID" value="NZ_JBHRSN010000007.1"/>
</dbReference>
<keyword evidence="2" id="KW-1185">Reference proteome</keyword>
<name>A0A3N5XYH5_9ALTE</name>
<sequence>MEFETWSTPFEIGTIWLVDLSWGTETWSLTKPDGSKYEISGSETHLDCDLVARIFHEDTETLYKVYYGVVNGFRCLDEHGLTEIWNSNRPQMNTFLVKNHGWHKESPLTFFMGHQEELSHMLVTNDECLEVICQEPPKILRVGHVPLKKNAT</sequence>
<evidence type="ECO:0000313" key="2">
    <source>
        <dbReference type="Proteomes" id="UP000275281"/>
    </source>
</evidence>
<comment type="caution">
    <text evidence="1">The sequence shown here is derived from an EMBL/GenBank/DDBJ whole genome shotgun (WGS) entry which is preliminary data.</text>
</comment>
<dbReference type="EMBL" id="RPOK01000004">
    <property type="protein sequence ID" value="RPJ66062.1"/>
    <property type="molecule type" value="Genomic_DNA"/>
</dbReference>
<dbReference type="Proteomes" id="UP000275281">
    <property type="component" value="Unassembled WGS sequence"/>
</dbReference>
<reference evidence="1 2" key="1">
    <citation type="submission" date="2018-11" db="EMBL/GenBank/DDBJ databases">
        <authorList>
            <person name="Ye M.-Q."/>
            <person name="Du Z.-J."/>
        </authorList>
    </citation>
    <scope>NUCLEOTIDE SEQUENCE [LARGE SCALE GENOMIC DNA]</scope>
    <source>
        <strain evidence="1 2">U0105</strain>
    </source>
</reference>
<dbReference type="AlphaFoldDB" id="A0A3N5XYH5"/>
<dbReference type="OrthoDB" id="4552311at2"/>
<evidence type="ECO:0000313" key="1">
    <source>
        <dbReference type="EMBL" id="RPJ66062.1"/>
    </source>
</evidence>
<protein>
    <submittedName>
        <fullName evidence="1">Uncharacterized protein</fullName>
    </submittedName>
</protein>